<name>A0A4R2F5A4_9GAMM</name>
<comment type="caution">
    <text evidence="1">The sequence shown here is derived from an EMBL/GenBank/DDBJ whole genome shotgun (WGS) entry which is preliminary data.</text>
</comment>
<sequence length="75" mass="8386">MDTQDFSELNRHSATSFHEQKQLIKNLLAGRMVLCRHCGQQLQAQLPVAGENSVGYIRCTQGCTDIELEAAVPKR</sequence>
<proteinExistence type="predicted"/>
<keyword evidence="2" id="KW-1185">Reference proteome</keyword>
<evidence type="ECO:0000313" key="1">
    <source>
        <dbReference type="EMBL" id="TCN81547.1"/>
    </source>
</evidence>
<reference evidence="1 2" key="1">
    <citation type="submission" date="2019-03" db="EMBL/GenBank/DDBJ databases">
        <title>Freshwater and sediment microbial communities from various areas in North America, analyzing microbe dynamics in response to fracking.</title>
        <authorList>
            <person name="Lamendella R."/>
        </authorList>
    </citation>
    <scope>NUCLEOTIDE SEQUENCE [LARGE SCALE GENOMIC DNA]</scope>
    <source>
        <strain evidence="1 2">74A</strain>
    </source>
</reference>
<organism evidence="1 2">
    <name type="scientific">Shewanella fodinae</name>
    <dbReference type="NCBI Taxonomy" id="552357"/>
    <lineage>
        <taxon>Bacteria</taxon>
        <taxon>Pseudomonadati</taxon>
        <taxon>Pseudomonadota</taxon>
        <taxon>Gammaproteobacteria</taxon>
        <taxon>Alteromonadales</taxon>
        <taxon>Shewanellaceae</taxon>
        <taxon>Shewanella</taxon>
    </lineage>
</organism>
<evidence type="ECO:0000313" key="2">
    <source>
        <dbReference type="Proteomes" id="UP000294832"/>
    </source>
</evidence>
<dbReference type="RefSeq" id="WP_133039779.1">
    <property type="nucleotide sequence ID" value="NZ_SLWF01000023.1"/>
</dbReference>
<dbReference type="OrthoDB" id="6387849at2"/>
<gene>
    <name evidence="1" type="ORF">EDC91_12362</name>
</gene>
<dbReference type="Proteomes" id="UP000294832">
    <property type="component" value="Unassembled WGS sequence"/>
</dbReference>
<dbReference type="AlphaFoldDB" id="A0A4R2F5A4"/>
<dbReference type="EMBL" id="SLWF01000023">
    <property type="protein sequence ID" value="TCN81547.1"/>
    <property type="molecule type" value="Genomic_DNA"/>
</dbReference>
<protein>
    <submittedName>
        <fullName evidence="1">Uncharacterized protein</fullName>
    </submittedName>
</protein>
<accession>A0A4R2F5A4</accession>